<proteinExistence type="predicted"/>
<evidence type="ECO:0000313" key="2">
    <source>
        <dbReference type="Proteomes" id="UP000828941"/>
    </source>
</evidence>
<dbReference type="EMBL" id="CM039433">
    <property type="protein sequence ID" value="KAI4329144.1"/>
    <property type="molecule type" value="Genomic_DNA"/>
</dbReference>
<sequence>MFSYQNAGISIAGVLVLALAFFSLTMLGCCSCSRTSSLPTRQANEKSSGCKSLESHSITFQYKKDAGSVQGTHHTDCSICLTAFEEDDCMRQLSNCKHIFHKVCIDQWLASHSGCPLCRTKIDKVDSPNGIVTSERWPDDLDHC</sequence>
<gene>
    <name evidence="1" type="ORF">L6164_021440</name>
</gene>
<protein>
    <submittedName>
        <fullName evidence="1">Uncharacterized protein</fullName>
    </submittedName>
</protein>
<organism evidence="1 2">
    <name type="scientific">Bauhinia variegata</name>
    <name type="common">Purple orchid tree</name>
    <name type="synonym">Phanera variegata</name>
    <dbReference type="NCBI Taxonomy" id="167791"/>
    <lineage>
        <taxon>Eukaryota</taxon>
        <taxon>Viridiplantae</taxon>
        <taxon>Streptophyta</taxon>
        <taxon>Embryophyta</taxon>
        <taxon>Tracheophyta</taxon>
        <taxon>Spermatophyta</taxon>
        <taxon>Magnoliopsida</taxon>
        <taxon>eudicotyledons</taxon>
        <taxon>Gunneridae</taxon>
        <taxon>Pentapetalae</taxon>
        <taxon>rosids</taxon>
        <taxon>fabids</taxon>
        <taxon>Fabales</taxon>
        <taxon>Fabaceae</taxon>
        <taxon>Cercidoideae</taxon>
        <taxon>Cercideae</taxon>
        <taxon>Bauhiniinae</taxon>
        <taxon>Bauhinia</taxon>
    </lineage>
</organism>
<accession>A0ACB9MYH6</accession>
<evidence type="ECO:0000313" key="1">
    <source>
        <dbReference type="EMBL" id="KAI4329144.1"/>
    </source>
</evidence>
<comment type="caution">
    <text evidence="1">The sequence shown here is derived from an EMBL/GenBank/DDBJ whole genome shotgun (WGS) entry which is preliminary data.</text>
</comment>
<dbReference type="Proteomes" id="UP000828941">
    <property type="component" value="Chromosome 8"/>
</dbReference>
<reference evidence="1 2" key="1">
    <citation type="journal article" date="2022" name="DNA Res.">
        <title>Chromosomal-level genome assembly of the orchid tree Bauhinia variegata (Leguminosae; Cercidoideae) supports the allotetraploid origin hypothesis of Bauhinia.</title>
        <authorList>
            <person name="Zhong Y."/>
            <person name="Chen Y."/>
            <person name="Zheng D."/>
            <person name="Pang J."/>
            <person name="Liu Y."/>
            <person name="Luo S."/>
            <person name="Meng S."/>
            <person name="Qian L."/>
            <person name="Wei D."/>
            <person name="Dai S."/>
            <person name="Zhou R."/>
        </authorList>
    </citation>
    <scope>NUCLEOTIDE SEQUENCE [LARGE SCALE GENOMIC DNA]</scope>
    <source>
        <strain evidence="1">BV-YZ2020</strain>
    </source>
</reference>
<name>A0ACB9MYH6_BAUVA</name>
<keyword evidence="2" id="KW-1185">Reference proteome</keyword>